<dbReference type="FunFam" id="3.30.30.30:FF:000005">
    <property type="entry name" value="Heat shock protein ssb1"/>
    <property type="match status" value="1"/>
</dbReference>
<dbReference type="HOGENOM" id="CLU_005965_0_1_1"/>
<evidence type="ECO:0000256" key="7">
    <source>
        <dbReference type="ARBA" id="ARBA00023186"/>
    </source>
</evidence>
<dbReference type="FunFam" id="3.30.420.40:FF:000026">
    <property type="entry name" value="Heat shock protein 70"/>
    <property type="match status" value="1"/>
</dbReference>
<dbReference type="InterPro" id="IPR013126">
    <property type="entry name" value="Hsp_70_fam"/>
</dbReference>
<gene>
    <name evidence="10" type="ORF">HCDG_05331</name>
</gene>
<dbReference type="PROSITE" id="PS00297">
    <property type="entry name" value="HSP70_1"/>
    <property type="match status" value="1"/>
</dbReference>
<dbReference type="eggNOG" id="KOG0101">
    <property type="taxonomic scope" value="Eukaryota"/>
</dbReference>
<proteinExistence type="inferred from homology"/>
<protein>
    <recommendedName>
        <fullName evidence="2">non-chaperonin molecular chaperone ATPase</fullName>
        <ecNumber evidence="2">3.6.4.10</ecNumber>
    </recommendedName>
</protein>
<evidence type="ECO:0000256" key="2">
    <source>
        <dbReference type="ARBA" id="ARBA00012554"/>
    </source>
</evidence>
<comment type="subcellular location">
    <subcellularLocation>
        <location evidence="1">Cytoplasm</location>
    </subcellularLocation>
</comment>
<dbReference type="GO" id="GO:0140662">
    <property type="term" value="F:ATP-dependent protein folding chaperone"/>
    <property type="evidence" value="ECO:0007669"/>
    <property type="project" value="InterPro"/>
</dbReference>
<dbReference type="Gene3D" id="3.30.30.30">
    <property type="match status" value="1"/>
</dbReference>
<dbReference type="InterPro" id="IPR018181">
    <property type="entry name" value="Heat_shock_70_CS"/>
</dbReference>
<keyword evidence="6 9" id="KW-0067">ATP-binding</keyword>
<evidence type="ECO:0000313" key="10">
    <source>
        <dbReference type="EMBL" id="EER40742.1"/>
    </source>
</evidence>
<dbReference type="SUPFAM" id="SSF53067">
    <property type="entry name" value="Actin-like ATPase domain"/>
    <property type="match status" value="2"/>
</dbReference>
<dbReference type="PROSITE" id="PS00329">
    <property type="entry name" value="HSP70_2"/>
    <property type="match status" value="1"/>
</dbReference>
<dbReference type="FunFam" id="3.90.640.10:FF:000002">
    <property type="entry name" value="Heat shock 70 kDa"/>
    <property type="match status" value="1"/>
</dbReference>
<comment type="similarity">
    <text evidence="9">Belongs to the heat shock protein 70 family.</text>
</comment>
<evidence type="ECO:0000256" key="8">
    <source>
        <dbReference type="ARBA" id="ARBA00048056"/>
    </source>
</evidence>
<dbReference type="GO" id="GO:0005737">
    <property type="term" value="C:cytoplasm"/>
    <property type="evidence" value="ECO:0007669"/>
    <property type="project" value="UniProtKB-SubCell"/>
</dbReference>
<dbReference type="InterPro" id="IPR043129">
    <property type="entry name" value="ATPase_NBD"/>
</dbReference>
<dbReference type="Proteomes" id="UP000002624">
    <property type="component" value="Unassembled WGS sequence"/>
</dbReference>
<accession>C6HFZ1</accession>
<evidence type="ECO:0000256" key="5">
    <source>
        <dbReference type="ARBA" id="ARBA00022801"/>
    </source>
</evidence>
<dbReference type="SUPFAM" id="SSF100934">
    <property type="entry name" value="Heat shock protein 70kD (HSP70), C-terminal subdomain"/>
    <property type="match status" value="1"/>
</dbReference>
<dbReference type="Gene3D" id="3.90.640.10">
    <property type="entry name" value="Actin, Chain A, domain 4"/>
    <property type="match status" value="1"/>
</dbReference>
<dbReference type="OrthoDB" id="2401965at2759"/>
<keyword evidence="10" id="KW-0346">Stress response</keyword>
<sequence>MAEEVYEGAIGIDLGTTYSCVANYEGSNVEIIANEQGSFTTPSFVSFTDDERLIGEAAKNQAAMNPQNTVFDIKRLIGRRFDDPVVKKDGESWPFKVIEQGGNPLVQVQYLGETKTFSPQEISSMVLMKMKEVAETKLAKKVSKAVVTVPAYFNDNQRQATKDAGAIAGLNVLRIINEPTAAAIAYGLGSGRSDKERNVLIYDLGGGTFDVSLLNIQGGVFTVKATAGDTHLGGQDFDTNLLDHCKKEFQRKTKKDLSGDPRALRRLRTACERAKRTLSNATQTTIEIDSLFDSEDFNTQITRARFEDLNAKAFAGTLEPVQQVLKDANLDKSKVDEIVLVGGSTRIPRIQKLLSDFFDGKKLEKSINPDEAVAYGAAVQAGILSGQATSSDTSDLLLLDVVPLSLGVAMEGNIFAPVVPRGRTVPTICKKTFTTVVDNQQTVNFPVYQGERTNCEDNTSLGEFTLAPIPPMRAGAALEVVFEVDVNGILKVTATEKSTGRSANITISNAVGKLSSTEIENMINDAAKFKSSDEAFSKRFESRQQLESYISRVEEIISDPTMSLKIKRGNKDKIESALSDAMAQLEIEDSSPEDLKKKELALKRLITKAMATR</sequence>
<dbReference type="GO" id="GO:0005524">
    <property type="term" value="F:ATP binding"/>
    <property type="evidence" value="ECO:0007669"/>
    <property type="project" value="UniProtKB-KW"/>
</dbReference>
<name>C6HFZ1_AJECH</name>
<keyword evidence="7" id="KW-0143">Chaperone</keyword>
<dbReference type="PROSITE" id="PS01036">
    <property type="entry name" value="HSP70_3"/>
    <property type="match status" value="1"/>
</dbReference>
<dbReference type="Gene3D" id="1.20.1270.10">
    <property type="match status" value="1"/>
</dbReference>
<dbReference type="NCBIfam" id="NF001413">
    <property type="entry name" value="PRK00290.1"/>
    <property type="match status" value="1"/>
</dbReference>
<evidence type="ECO:0000256" key="1">
    <source>
        <dbReference type="ARBA" id="ARBA00004496"/>
    </source>
</evidence>
<reference evidence="11" key="1">
    <citation type="submission" date="2009-05" db="EMBL/GenBank/DDBJ databases">
        <title>The genome sequence of Ajellomyces capsulatus strain H143.</title>
        <authorList>
            <person name="Champion M."/>
            <person name="Cuomo C.A."/>
            <person name="Ma L.-J."/>
            <person name="Henn M.R."/>
            <person name="Sil A."/>
            <person name="Goldman B."/>
            <person name="Young S.K."/>
            <person name="Kodira C.D."/>
            <person name="Zeng Q."/>
            <person name="Koehrsen M."/>
            <person name="Alvarado L."/>
            <person name="Berlin A.M."/>
            <person name="Borenstein D."/>
            <person name="Chen Z."/>
            <person name="Engels R."/>
            <person name="Freedman E."/>
            <person name="Gellesch M."/>
            <person name="Goldberg J."/>
            <person name="Griggs A."/>
            <person name="Gujja S."/>
            <person name="Heiman D.I."/>
            <person name="Hepburn T.A."/>
            <person name="Howarth C."/>
            <person name="Jen D."/>
            <person name="Larson L."/>
            <person name="Lewis B."/>
            <person name="Mehta T."/>
            <person name="Park D."/>
            <person name="Pearson M."/>
            <person name="Roberts A."/>
            <person name="Saif S."/>
            <person name="Shea T.D."/>
            <person name="Shenoy N."/>
            <person name="Sisk P."/>
            <person name="Stolte C."/>
            <person name="Sykes S."/>
            <person name="Walk T."/>
            <person name="White J."/>
            <person name="Yandava C."/>
            <person name="Klein B."/>
            <person name="McEwen J.G."/>
            <person name="Puccia R."/>
            <person name="Goldman G.H."/>
            <person name="Felipe M.S."/>
            <person name="Nino-Vega G."/>
            <person name="San-Blas G."/>
            <person name="Taylor J.W."/>
            <person name="Mendoza L."/>
            <person name="Galagan J.E."/>
            <person name="Nusbaum C."/>
            <person name="Birren B.W."/>
        </authorList>
    </citation>
    <scope>NUCLEOTIDE SEQUENCE [LARGE SCALE GENOMIC DNA]</scope>
    <source>
        <strain evidence="11">H143</strain>
    </source>
</reference>
<dbReference type="PRINTS" id="PR00301">
    <property type="entry name" value="HEATSHOCK70"/>
</dbReference>
<comment type="catalytic activity">
    <reaction evidence="8">
        <text>ATP + H2O = ADP + phosphate + H(+)</text>
        <dbReference type="Rhea" id="RHEA:13065"/>
        <dbReference type="ChEBI" id="CHEBI:15377"/>
        <dbReference type="ChEBI" id="CHEBI:15378"/>
        <dbReference type="ChEBI" id="CHEBI:30616"/>
        <dbReference type="ChEBI" id="CHEBI:43474"/>
        <dbReference type="ChEBI" id="CHEBI:456216"/>
        <dbReference type="EC" id="3.6.4.10"/>
    </reaction>
</comment>
<dbReference type="Gene3D" id="3.30.420.40">
    <property type="match status" value="2"/>
</dbReference>
<keyword evidence="5" id="KW-0378">Hydrolase</keyword>
<dbReference type="InterPro" id="IPR029048">
    <property type="entry name" value="HSP70_C_sf"/>
</dbReference>
<evidence type="ECO:0000256" key="6">
    <source>
        <dbReference type="ARBA" id="ARBA00022840"/>
    </source>
</evidence>
<dbReference type="EMBL" id="GG692425">
    <property type="protein sequence ID" value="EER40742.1"/>
    <property type="molecule type" value="Genomic_DNA"/>
</dbReference>
<evidence type="ECO:0000256" key="3">
    <source>
        <dbReference type="ARBA" id="ARBA00022490"/>
    </source>
</evidence>
<keyword evidence="4 9" id="KW-0547">Nucleotide-binding</keyword>
<organism evidence="10 11">
    <name type="scientific">Ajellomyces capsulatus (strain H143)</name>
    <name type="common">Darling's disease fungus</name>
    <name type="synonym">Histoplasma capsulatum</name>
    <dbReference type="NCBI Taxonomy" id="544712"/>
    <lineage>
        <taxon>Eukaryota</taxon>
        <taxon>Fungi</taxon>
        <taxon>Dikarya</taxon>
        <taxon>Ascomycota</taxon>
        <taxon>Pezizomycotina</taxon>
        <taxon>Eurotiomycetes</taxon>
        <taxon>Eurotiomycetidae</taxon>
        <taxon>Onygenales</taxon>
        <taxon>Ajellomycetaceae</taxon>
        <taxon>Histoplasma</taxon>
    </lineage>
</organism>
<dbReference type="SUPFAM" id="SSF100920">
    <property type="entry name" value="Heat shock protein 70kD (HSP70), peptide-binding domain"/>
    <property type="match status" value="1"/>
</dbReference>
<dbReference type="GO" id="GO:0016787">
    <property type="term" value="F:hydrolase activity"/>
    <property type="evidence" value="ECO:0007669"/>
    <property type="project" value="UniProtKB-KW"/>
</dbReference>
<dbReference type="PANTHER" id="PTHR19375">
    <property type="entry name" value="HEAT SHOCK PROTEIN 70KDA"/>
    <property type="match status" value="1"/>
</dbReference>
<dbReference type="VEuPathDB" id="FungiDB:HCDG_05331"/>
<dbReference type="Gene3D" id="2.60.34.10">
    <property type="entry name" value="Substrate Binding Domain Of DNAk, Chain A, domain 1"/>
    <property type="match status" value="1"/>
</dbReference>
<dbReference type="FunFam" id="2.60.34.10:FF:000004">
    <property type="entry name" value="Heat shock protein SSB1"/>
    <property type="match status" value="1"/>
</dbReference>
<evidence type="ECO:0000256" key="4">
    <source>
        <dbReference type="ARBA" id="ARBA00022741"/>
    </source>
</evidence>
<dbReference type="OMA" id="NIPPMQA"/>
<dbReference type="EC" id="3.6.4.10" evidence="2"/>
<dbReference type="InterPro" id="IPR029047">
    <property type="entry name" value="HSP70_peptide-bd_sf"/>
</dbReference>
<dbReference type="STRING" id="544712.C6HFZ1"/>
<dbReference type="Pfam" id="PF00012">
    <property type="entry name" value="HSP70"/>
    <property type="match status" value="1"/>
</dbReference>
<dbReference type="AlphaFoldDB" id="C6HFZ1"/>
<evidence type="ECO:0000256" key="9">
    <source>
        <dbReference type="RuleBase" id="RU003322"/>
    </source>
</evidence>
<dbReference type="FunFam" id="3.30.420.40:FF:000172">
    <property type="entry name" value="Heat shock 70 kDa protein"/>
    <property type="match status" value="2"/>
</dbReference>
<dbReference type="FunFam" id="1.20.1270.10:FF:000014">
    <property type="entry name" value="Heat shock protein 70"/>
    <property type="match status" value="1"/>
</dbReference>
<evidence type="ECO:0000313" key="11">
    <source>
        <dbReference type="Proteomes" id="UP000002624"/>
    </source>
</evidence>
<keyword evidence="3" id="KW-0963">Cytoplasm</keyword>